<dbReference type="AlphaFoldDB" id="A0A0F9IY21"/>
<comment type="caution">
    <text evidence="2">The sequence shown here is derived from an EMBL/GenBank/DDBJ whole genome shotgun (WGS) entry which is preliminary data.</text>
</comment>
<name>A0A0F9IY21_9ZZZZ</name>
<feature type="transmembrane region" description="Helical" evidence="1">
    <location>
        <begin position="13"/>
        <end position="34"/>
    </location>
</feature>
<reference evidence="2" key="1">
    <citation type="journal article" date="2015" name="Nature">
        <title>Complex archaea that bridge the gap between prokaryotes and eukaryotes.</title>
        <authorList>
            <person name="Spang A."/>
            <person name="Saw J.H."/>
            <person name="Jorgensen S.L."/>
            <person name="Zaremba-Niedzwiedzka K."/>
            <person name="Martijn J."/>
            <person name="Lind A.E."/>
            <person name="van Eijk R."/>
            <person name="Schleper C."/>
            <person name="Guy L."/>
            <person name="Ettema T.J."/>
        </authorList>
    </citation>
    <scope>NUCLEOTIDE SEQUENCE</scope>
</reference>
<evidence type="ECO:0000313" key="2">
    <source>
        <dbReference type="EMBL" id="KKL98565.1"/>
    </source>
</evidence>
<dbReference type="EMBL" id="LAZR01017885">
    <property type="protein sequence ID" value="KKL98565.1"/>
    <property type="molecule type" value="Genomic_DNA"/>
</dbReference>
<keyword evidence="1" id="KW-1133">Transmembrane helix</keyword>
<keyword evidence="1" id="KW-0472">Membrane</keyword>
<accession>A0A0F9IY21</accession>
<keyword evidence="1" id="KW-0812">Transmembrane</keyword>
<sequence length="77" mass="8767">MLYEKKIDLQSSLIFYIRCWRLAAYALVLLVNLFKNLANKSRVKPAMIPKAAKEPKLFAHWNKGLISVFCLGEIGAV</sequence>
<evidence type="ECO:0000256" key="1">
    <source>
        <dbReference type="SAM" id="Phobius"/>
    </source>
</evidence>
<gene>
    <name evidence="2" type="ORF">LCGC14_1823160</name>
</gene>
<proteinExistence type="predicted"/>
<organism evidence="2">
    <name type="scientific">marine sediment metagenome</name>
    <dbReference type="NCBI Taxonomy" id="412755"/>
    <lineage>
        <taxon>unclassified sequences</taxon>
        <taxon>metagenomes</taxon>
        <taxon>ecological metagenomes</taxon>
    </lineage>
</organism>
<protein>
    <submittedName>
        <fullName evidence="2">Uncharacterized protein</fullName>
    </submittedName>
</protein>